<keyword evidence="2" id="KW-0570">Pentose shunt</keyword>
<evidence type="ECO:0000313" key="4">
    <source>
        <dbReference type="Proteomes" id="UP000294003"/>
    </source>
</evidence>
<keyword evidence="1" id="KW-0704">Schiff base</keyword>
<dbReference type="Pfam" id="PF00923">
    <property type="entry name" value="TAL_FSA"/>
    <property type="match status" value="1"/>
</dbReference>
<dbReference type="Gene3D" id="3.20.20.70">
    <property type="entry name" value="Aldolase class I"/>
    <property type="match status" value="1"/>
</dbReference>
<protein>
    <recommendedName>
        <fullName evidence="2">Transaldolase</fullName>
        <ecNumber evidence="2">2.2.1.2</ecNumber>
    </recommendedName>
</protein>
<comment type="function">
    <text evidence="2">Catalyzes the rate-limiting step of the non-oxidative phase in the pentose phosphate pathway. Catalyzes the reversible conversion of sedheptulose-7-phosphate and D-glyceraldehyde 3-phosphate into erythrose-4-phosphate and beta-D-fructose 6-phosphate.</text>
</comment>
<dbReference type="PROSITE" id="PS00958">
    <property type="entry name" value="TRANSALDOLASE_2"/>
    <property type="match status" value="1"/>
</dbReference>
<evidence type="ECO:0000256" key="1">
    <source>
        <dbReference type="ARBA" id="ARBA00023270"/>
    </source>
</evidence>
<dbReference type="PANTHER" id="PTHR10683:SF34">
    <property type="entry name" value="TRANSALDOLASE"/>
    <property type="match status" value="1"/>
</dbReference>
<keyword evidence="2" id="KW-0808">Transferase</keyword>
<evidence type="ECO:0000256" key="2">
    <source>
        <dbReference type="RuleBase" id="RU000501"/>
    </source>
</evidence>
<sequence>MASTPQTLLDVLRAHSAVDCDTLDLEVPSKLGPFVDCTSNQAIAYHELIRVDGEGKQVHAQLIQDAIAFAAAKKQVYPELDAAELAVEVMMVKLALRIVPHLTGYSHIQTNPKYSYSKQKTIENAQRIVAVFKELDPTYDTNRVCIKIPATWEGMQACRELERQGIATLATTMFCMEQAALASHVGCTYIAPYINELRVHFDSGYVDKNKAFDFCGSAQRYYEKVGSGTRVLPASLTSVQEVMRLAGAHHITVAPPLLTKLAETPANPWEGDTGSVFGGDHGADEEVFGDYYSRIVEDEGAWQLAFTRSLGGRAEGKIVQAINIFCEKQEGLEGLARR</sequence>
<reference evidence="3 4" key="1">
    <citation type="submission" date="2018-06" db="EMBL/GenBank/DDBJ databases">
        <title>Complete Genomes of Monosporascus.</title>
        <authorList>
            <person name="Robinson A.J."/>
            <person name="Natvig D.O."/>
        </authorList>
    </citation>
    <scope>NUCLEOTIDE SEQUENCE [LARGE SCALE GENOMIC DNA]</scope>
    <source>
        <strain evidence="3 4">CBS 609.92</strain>
    </source>
</reference>
<dbReference type="EC" id="2.2.1.2" evidence="2"/>
<dbReference type="PANTHER" id="PTHR10683">
    <property type="entry name" value="TRANSALDOLASE"/>
    <property type="match status" value="1"/>
</dbReference>
<accession>A0ABY0H8M8</accession>
<dbReference type="InterPro" id="IPR018225">
    <property type="entry name" value="Transaldolase_AS"/>
</dbReference>
<dbReference type="InterPro" id="IPR001585">
    <property type="entry name" value="TAL/FSA"/>
</dbReference>
<dbReference type="EMBL" id="QJNS01000139">
    <property type="protein sequence ID" value="RYO85354.1"/>
    <property type="molecule type" value="Genomic_DNA"/>
</dbReference>
<evidence type="ECO:0000313" key="3">
    <source>
        <dbReference type="EMBL" id="RYO85354.1"/>
    </source>
</evidence>
<proteinExistence type="predicted"/>
<name>A0ABY0H8M8_9PEZI</name>
<dbReference type="Proteomes" id="UP000294003">
    <property type="component" value="Unassembled WGS sequence"/>
</dbReference>
<keyword evidence="4" id="KW-1185">Reference proteome</keyword>
<comment type="caution">
    <text evidence="3">The sequence shown here is derived from an EMBL/GenBank/DDBJ whole genome shotgun (WGS) entry which is preliminary data.</text>
</comment>
<gene>
    <name evidence="3" type="ORF">DL762_005237</name>
</gene>
<organism evidence="3 4">
    <name type="scientific">Monosporascus cannonballus</name>
    <dbReference type="NCBI Taxonomy" id="155416"/>
    <lineage>
        <taxon>Eukaryota</taxon>
        <taxon>Fungi</taxon>
        <taxon>Dikarya</taxon>
        <taxon>Ascomycota</taxon>
        <taxon>Pezizomycotina</taxon>
        <taxon>Sordariomycetes</taxon>
        <taxon>Xylariomycetidae</taxon>
        <taxon>Xylariales</taxon>
        <taxon>Xylariales incertae sedis</taxon>
        <taxon>Monosporascus</taxon>
    </lineage>
</organism>
<comment type="pathway">
    <text evidence="2">Carbohydrate degradation; pentose phosphate pathway; D-glyceraldehyde 3-phosphate and beta-D-fructose 6-phosphate from D-ribose 5-phosphate and D-xylulose 5-phosphate (non-oxidative stage): step 2/3.</text>
</comment>
<dbReference type="SUPFAM" id="SSF51569">
    <property type="entry name" value="Aldolase"/>
    <property type="match status" value="1"/>
</dbReference>
<dbReference type="InterPro" id="IPR013785">
    <property type="entry name" value="Aldolase_TIM"/>
</dbReference>
<comment type="catalytic activity">
    <reaction evidence="2">
        <text>D-sedoheptulose 7-phosphate + D-glyceraldehyde 3-phosphate = D-erythrose 4-phosphate + beta-D-fructose 6-phosphate</text>
        <dbReference type="Rhea" id="RHEA:17053"/>
        <dbReference type="ChEBI" id="CHEBI:16897"/>
        <dbReference type="ChEBI" id="CHEBI:57483"/>
        <dbReference type="ChEBI" id="CHEBI:57634"/>
        <dbReference type="ChEBI" id="CHEBI:59776"/>
        <dbReference type="EC" id="2.2.1.2"/>
    </reaction>
</comment>